<sequence length="747" mass="86342">MEHNQAELDFEYRRLEQTLSIAKKHLSSVRLRSEDNKAAILSAKQEMREDTSHSISGLWSMDNFHELVELSQYANPVSEKVSEYERDANKILALERLINSPYFARIDFKFDDEDSFETIYIGRSSLQDDETHEIYVYDWRSPLSSVFYRFGTGKVFYESPGGRITGEVNLKRQYEINKGKLDYFFDADIQIIDEFLRKLLSQNASSKMKTIVETIQRDQDMIIRDMEMDLLMVQGAAGSGKTSVALHRVAYLMYQGLAAKLSSNDIVIISPHTLFEKYIANVLPELGESNVHSLVFDEILRKVLQCEAIQTRNQFLEALLSPGGIQDRMLLKKSMAFKGSSQFIEILKRFIDDLPHRRIQFSDIYYDGKTMASRQLLKAKLLKDYKQAPLSSSLKQLEKSILKSVHQQRKNRLEKLKTFISEQTGQDFAVEEAARRLSILESTALLHQIRKFTEFDCTELYQKLFSDKNYFYRLARGIQLPNCIEEIIDFTCDNLKKDYLPYDDALALAFLHLKTKGYTDYKDIKQVVIDEAQDYYPLHFEILHALFPKSRYTILGDIKQTVGKQEDLSLYDQASKVFSKQNSALVTLDKSFRCTKEILTYSTKFLDPGFKLNSFSREGDEPAVFTAPNQAALDQLMIHEINTCRKKGYQSIGLICKTEQDAGSLYQRLKDQIPIQVIKDDVQMELNGVFTIPVYLSKGLEFDAVLICDADQEHYYSEDDKNLLYIACTRALHRLNLFYTRDISPLL</sequence>
<dbReference type="OrthoDB" id="9787585at2"/>
<dbReference type="InterPro" id="IPR027417">
    <property type="entry name" value="P-loop_NTPase"/>
</dbReference>
<dbReference type="Gene3D" id="3.40.50.300">
    <property type="entry name" value="P-loop containing nucleotide triphosphate hydrolases"/>
    <property type="match status" value="2"/>
</dbReference>
<evidence type="ECO:0000313" key="7">
    <source>
        <dbReference type="EMBL" id="AFL99998.1"/>
    </source>
</evidence>
<dbReference type="HOGENOM" id="CLU_010312_4_0_9"/>
<feature type="binding site" evidence="5">
    <location>
        <begin position="235"/>
        <end position="242"/>
    </location>
    <ligand>
        <name>ATP</name>
        <dbReference type="ChEBI" id="CHEBI:30616"/>
    </ligand>
</feature>
<dbReference type="STRING" id="756499.Desde_1594"/>
<keyword evidence="4 5" id="KW-0067">ATP-binding</keyword>
<dbReference type="EMBL" id="CP003348">
    <property type="protein sequence ID" value="AFL99998.1"/>
    <property type="molecule type" value="Genomic_DNA"/>
</dbReference>
<dbReference type="AlphaFoldDB" id="I4A7R4"/>
<evidence type="ECO:0000313" key="8">
    <source>
        <dbReference type="Proteomes" id="UP000006053"/>
    </source>
</evidence>
<dbReference type="SUPFAM" id="SSF52540">
    <property type="entry name" value="P-loop containing nucleoside triphosphate hydrolases"/>
    <property type="match status" value="1"/>
</dbReference>
<dbReference type="PANTHER" id="PTHR11070:SF17">
    <property type="entry name" value="DNA HELICASE IV"/>
    <property type="match status" value="1"/>
</dbReference>
<dbReference type="GO" id="GO:0005829">
    <property type="term" value="C:cytosol"/>
    <property type="evidence" value="ECO:0007669"/>
    <property type="project" value="TreeGrafter"/>
</dbReference>
<dbReference type="Pfam" id="PF13538">
    <property type="entry name" value="UvrD_C_2"/>
    <property type="match status" value="1"/>
</dbReference>
<name>I4A7R4_DESDJ</name>
<dbReference type="KEGG" id="ddh:Desde_1594"/>
<reference evidence="8" key="1">
    <citation type="submission" date="2012-06" db="EMBL/GenBank/DDBJ databases">
        <title>Complete sequence of Desulfitobacterium dehalogenans ATCC 51507.</title>
        <authorList>
            <person name="Lucas S."/>
            <person name="Han J."/>
            <person name="Lapidus A."/>
            <person name="Cheng J.-F."/>
            <person name="Goodwin L."/>
            <person name="Pitluck S."/>
            <person name="Peters L."/>
            <person name="Ovchinnikova G."/>
            <person name="Teshima H."/>
            <person name="Detter J.C."/>
            <person name="Han C."/>
            <person name="Tapia R."/>
            <person name="Land M."/>
            <person name="Hauser L."/>
            <person name="Kyrpides N."/>
            <person name="Ivanova N."/>
            <person name="Pagani I."/>
            <person name="Kruse T."/>
            <person name="de Vos W.M."/>
            <person name="Smidt H."/>
            <person name="Woyke T."/>
        </authorList>
    </citation>
    <scope>NUCLEOTIDE SEQUENCE [LARGE SCALE GENOMIC DNA]</scope>
    <source>
        <strain evidence="8">ATCC 51507 / DSM 9161 / JW/IU-DC1</strain>
    </source>
</reference>
<keyword evidence="2 5" id="KW-0378">Hydrolase</keyword>
<evidence type="ECO:0000256" key="5">
    <source>
        <dbReference type="PROSITE-ProRule" id="PRU00560"/>
    </source>
</evidence>
<evidence type="ECO:0000256" key="2">
    <source>
        <dbReference type="ARBA" id="ARBA00022801"/>
    </source>
</evidence>
<dbReference type="Proteomes" id="UP000006053">
    <property type="component" value="Chromosome"/>
</dbReference>
<accession>I4A7R4</accession>
<dbReference type="InterPro" id="IPR027785">
    <property type="entry name" value="UvrD-like_helicase_C"/>
</dbReference>
<gene>
    <name evidence="7" type="ordered locus">Desde_1594</name>
</gene>
<dbReference type="GO" id="GO:0003677">
    <property type="term" value="F:DNA binding"/>
    <property type="evidence" value="ECO:0007669"/>
    <property type="project" value="InterPro"/>
</dbReference>
<dbReference type="InterPro" id="IPR014016">
    <property type="entry name" value="UvrD-like_ATP-bd"/>
</dbReference>
<evidence type="ECO:0000256" key="3">
    <source>
        <dbReference type="ARBA" id="ARBA00022806"/>
    </source>
</evidence>
<protein>
    <submittedName>
        <fullName evidence="7">DNA/RNA helicase, superfamily I</fullName>
    </submittedName>
</protein>
<dbReference type="InterPro" id="IPR000212">
    <property type="entry name" value="DNA_helicase_UvrD/REP"/>
</dbReference>
<feature type="domain" description="UvrD-like helicase ATP-binding" evidence="6">
    <location>
        <begin position="214"/>
        <end position="595"/>
    </location>
</feature>
<dbReference type="eggNOG" id="COG3973">
    <property type="taxonomic scope" value="Bacteria"/>
</dbReference>
<keyword evidence="1 5" id="KW-0547">Nucleotide-binding</keyword>
<dbReference type="PANTHER" id="PTHR11070">
    <property type="entry name" value="UVRD / RECB / PCRA DNA HELICASE FAMILY MEMBER"/>
    <property type="match status" value="1"/>
</dbReference>
<evidence type="ECO:0000256" key="1">
    <source>
        <dbReference type="ARBA" id="ARBA00022741"/>
    </source>
</evidence>
<evidence type="ECO:0000259" key="6">
    <source>
        <dbReference type="PROSITE" id="PS51198"/>
    </source>
</evidence>
<dbReference type="RefSeq" id="WP_014793488.1">
    <property type="nucleotide sequence ID" value="NC_018017.1"/>
</dbReference>
<evidence type="ECO:0000256" key="4">
    <source>
        <dbReference type="ARBA" id="ARBA00022840"/>
    </source>
</evidence>
<organism evidence="7 8">
    <name type="scientific">Desulfitobacterium dehalogenans (strain ATCC 51507 / DSM 9161 / JW/IU-DC1)</name>
    <dbReference type="NCBI Taxonomy" id="756499"/>
    <lineage>
        <taxon>Bacteria</taxon>
        <taxon>Bacillati</taxon>
        <taxon>Bacillota</taxon>
        <taxon>Clostridia</taxon>
        <taxon>Eubacteriales</taxon>
        <taxon>Desulfitobacteriaceae</taxon>
        <taxon>Desulfitobacterium</taxon>
    </lineage>
</organism>
<dbReference type="GO" id="GO:0043138">
    <property type="term" value="F:3'-5' DNA helicase activity"/>
    <property type="evidence" value="ECO:0007669"/>
    <property type="project" value="TreeGrafter"/>
</dbReference>
<keyword evidence="3 5" id="KW-0347">Helicase</keyword>
<dbReference type="GO" id="GO:0016787">
    <property type="term" value="F:hydrolase activity"/>
    <property type="evidence" value="ECO:0007669"/>
    <property type="project" value="UniProtKB-UniRule"/>
</dbReference>
<proteinExistence type="predicted"/>
<dbReference type="GO" id="GO:0000725">
    <property type="term" value="P:recombinational repair"/>
    <property type="evidence" value="ECO:0007669"/>
    <property type="project" value="TreeGrafter"/>
</dbReference>
<dbReference type="PROSITE" id="PS51198">
    <property type="entry name" value="UVRD_HELICASE_ATP_BIND"/>
    <property type="match status" value="1"/>
</dbReference>
<reference evidence="7 8" key="2">
    <citation type="journal article" date="2015" name="J. Bacteriol.">
        <title>Genomic, proteomic, and biochemical analysis of the organohalide respiratory pathway in Desulfitobacterium dehalogenans.</title>
        <authorList>
            <person name="Kruse T."/>
            <person name="van de Pas B.A."/>
            <person name="Atteia A."/>
            <person name="Krab K."/>
            <person name="Hagen W.R."/>
            <person name="Goodwin L."/>
            <person name="Chain P."/>
            <person name="Boeren S."/>
            <person name="Maphosa F."/>
            <person name="Schraa G."/>
            <person name="de Vos W.M."/>
            <person name="van der Oost J."/>
            <person name="Smidt H."/>
            <person name="Stams A.J."/>
        </authorList>
    </citation>
    <scope>NUCLEOTIDE SEQUENCE [LARGE SCALE GENOMIC DNA]</scope>
    <source>
        <strain evidence="8">ATCC 51507 / DSM 9161 / JW/IU-DC1</strain>
    </source>
</reference>
<dbReference type="GO" id="GO:0005524">
    <property type="term" value="F:ATP binding"/>
    <property type="evidence" value="ECO:0007669"/>
    <property type="project" value="UniProtKB-UniRule"/>
</dbReference>
<keyword evidence="8" id="KW-1185">Reference proteome</keyword>
<dbReference type="Pfam" id="PF00580">
    <property type="entry name" value="UvrD-helicase"/>
    <property type="match status" value="1"/>
</dbReference>